<evidence type="ECO:0000256" key="2">
    <source>
        <dbReference type="ARBA" id="ARBA00001968"/>
    </source>
</evidence>
<dbReference type="NCBIfam" id="NF006875">
    <property type="entry name" value="PRK09372.1"/>
    <property type="match status" value="1"/>
</dbReference>
<comment type="similarity">
    <text evidence="3 9">Belongs to the class II aldolase/RraA-like family.</text>
</comment>
<comment type="subunit">
    <text evidence="4 9">Homotrimer.</text>
</comment>
<dbReference type="SUPFAM" id="SSF89562">
    <property type="entry name" value="RraA-like"/>
    <property type="match status" value="1"/>
</dbReference>
<reference evidence="10" key="1">
    <citation type="submission" date="2022-04" db="EMBL/GenBank/DDBJ databases">
        <title>Halobacillus sp. isolated from saltern.</title>
        <authorList>
            <person name="Won M."/>
            <person name="Lee C.-M."/>
            <person name="Woen H.-Y."/>
            <person name="Kwon S.-W."/>
        </authorList>
    </citation>
    <scope>NUCLEOTIDE SEQUENCE</scope>
    <source>
        <strain evidence="10">SSHM10-5</strain>
    </source>
</reference>
<evidence type="ECO:0000256" key="1">
    <source>
        <dbReference type="ARBA" id="ARBA00001342"/>
    </source>
</evidence>
<evidence type="ECO:0000256" key="5">
    <source>
        <dbReference type="ARBA" id="ARBA00022723"/>
    </source>
</evidence>
<dbReference type="EC" id="4.1.3.17" evidence="9"/>
<keyword evidence="6 9" id="KW-0456">Lyase</keyword>
<gene>
    <name evidence="10" type="primary">rraA</name>
    <name evidence="10" type="ORF">MUO15_09030</name>
</gene>
<proteinExistence type="inferred from homology"/>
<evidence type="ECO:0000256" key="4">
    <source>
        <dbReference type="ARBA" id="ARBA00011233"/>
    </source>
</evidence>
<dbReference type="PANTHER" id="PTHR33254">
    <property type="entry name" value="4-HYDROXY-4-METHYL-2-OXOGLUTARATE ALDOLASE 3-RELATED"/>
    <property type="match status" value="1"/>
</dbReference>
<dbReference type="Proteomes" id="UP000830326">
    <property type="component" value="Chromosome"/>
</dbReference>
<comment type="function">
    <text evidence="7 9">Catalyzes the aldol cleavage of 4-hydroxy-4-methyl-2-oxoglutarate (HMG) into 2 molecules of pyruvate. Also contains a secondary oxaloacetate (OAA) decarboxylase activity due to the common pyruvate enolate transition state formed following C-C bond cleavage in the retro-aldol and decarboxylation reactions.</text>
</comment>
<comment type="catalytic activity">
    <reaction evidence="8 9">
        <text>oxaloacetate + H(+) = pyruvate + CO2</text>
        <dbReference type="Rhea" id="RHEA:15641"/>
        <dbReference type="ChEBI" id="CHEBI:15361"/>
        <dbReference type="ChEBI" id="CHEBI:15378"/>
        <dbReference type="ChEBI" id="CHEBI:16452"/>
        <dbReference type="ChEBI" id="CHEBI:16526"/>
        <dbReference type="EC" id="4.1.1.112"/>
    </reaction>
</comment>
<evidence type="ECO:0000256" key="7">
    <source>
        <dbReference type="ARBA" id="ARBA00025046"/>
    </source>
</evidence>
<evidence type="ECO:0000256" key="3">
    <source>
        <dbReference type="ARBA" id="ARBA00008621"/>
    </source>
</evidence>
<sequence>MGVQTADLCDIHREKVQIADPVFKQFGKVRSFSGPIHTVKVFEDNVLVKKALQNIPEGSVLVVDGGGSRKCALLGDNLAHIAVTRQLSGIVVYGCIRDSAQINGMDIGIFAIGTNPLKSNKEGKGQENIPVQFAGVNIEPGYHLYADEDGILISENQLL</sequence>
<evidence type="ECO:0000256" key="8">
    <source>
        <dbReference type="ARBA" id="ARBA00047973"/>
    </source>
</evidence>
<evidence type="ECO:0000256" key="9">
    <source>
        <dbReference type="RuleBase" id="RU004338"/>
    </source>
</evidence>
<keyword evidence="5 9" id="KW-0479">Metal-binding</keyword>
<dbReference type="PANTHER" id="PTHR33254:SF4">
    <property type="entry name" value="4-HYDROXY-4-METHYL-2-OXOGLUTARATE ALDOLASE 3-RELATED"/>
    <property type="match status" value="1"/>
</dbReference>
<dbReference type="EC" id="4.1.1.112" evidence="9"/>
<evidence type="ECO:0000313" key="10">
    <source>
        <dbReference type="EMBL" id="UOR13574.1"/>
    </source>
</evidence>
<protein>
    <recommendedName>
        <fullName evidence="9">4-hydroxy-4-methyl-2-oxoglutarate aldolase</fullName>
        <shortName evidence="9">HMG aldolase</shortName>
        <ecNumber evidence="9">4.1.1.112</ecNumber>
        <ecNumber evidence="9">4.1.3.17</ecNumber>
    </recommendedName>
    <alternativeName>
        <fullName evidence="9">Oxaloacetate decarboxylase</fullName>
    </alternativeName>
</protein>
<evidence type="ECO:0000256" key="6">
    <source>
        <dbReference type="ARBA" id="ARBA00023239"/>
    </source>
</evidence>
<dbReference type="InterPro" id="IPR036704">
    <property type="entry name" value="RraA/RraA-like_sf"/>
</dbReference>
<dbReference type="Gene3D" id="3.50.30.40">
    <property type="entry name" value="Ribonuclease E inhibitor RraA/RraA-like"/>
    <property type="match status" value="1"/>
</dbReference>
<dbReference type="EMBL" id="CP095075">
    <property type="protein sequence ID" value="UOR13574.1"/>
    <property type="molecule type" value="Genomic_DNA"/>
</dbReference>
<comment type="cofactor">
    <cofactor evidence="2 9">
        <name>a divalent metal cation</name>
        <dbReference type="ChEBI" id="CHEBI:60240"/>
    </cofactor>
</comment>
<dbReference type="NCBIfam" id="TIGR01935">
    <property type="entry name" value="NOT-MenG"/>
    <property type="match status" value="1"/>
</dbReference>
<dbReference type="Pfam" id="PF03737">
    <property type="entry name" value="RraA-like"/>
    <property type="match status" value="1"/>
</dbReference>
<dbReference type="InterPro" id="IPR010203">
    <property type="entry name" value="RraA"/>
</dbReference>
<keyword evidence="11" id="KW-1185">Reference proteome</keyword>
<accession>A0ABY4HFQ2</accession>
<name>A0ABY4HFQ2_9BACI</name>
<organism evidence="10 11">
    <name type="scientific">Halobacillus amylolyticus</name>
    <dbReference type="NCBI Taxonomy" id="2932259"/>
    <lineage>
        <taxon>Bacteria</taxon>
        <taxon>Bacillati</taxon>
        <taxon>Bacillota</taxon>
        <taxon>Bacilli</taxon>
        <taxon>Bacillales</taxon>
        <taxon>Bacillaceae</taxon>
        <taxon>Halobacillus</taxon>
    </lineage>
</organism>
<dbReference type="RefSeq" id="WP_245035215.1">
    <property type="nucleotide sequence ID" value="NZ_CP095075.1"/>
</dbReference>
<evidence type="ECO:0000313" key="11">
    <source>
        <dbReference type="Proteomes" id="UP000830326"/>
    </source>
</evidence>
<dbReference type="CDD" id="cd16841">
    <property type="entry name" value="RraA_family"/>
    <property type="match status" value="1"/>
</dbReference>
<comment type="catalytic activity">
    <reaction evidence="1 9">
        <text>4-hydroxy-4-methyl-2-oxoglutarate = 2 pyruvate</text>
        <dbReference type="Rhea" id="RHEA:22748"/>
        <dbReference type="ChEBI" id="CHEBI:15361"/>
        <dbReference type="ChEBI" id="CHEBI:58276"/>
        <dbReference type="EC" id="4.1.3.17"/>
    </reaction>
</comment>
<dbReference type="InterPro" id="IPR005493">
    <property type="entry name" value="RraA/RraA-like"/>
</dbReference>